<keyword evidence="3" id="KW-0804">Transcription</keyword>
<dbReference type="CDD" id="cd06267">
    <property type="entry name" value="PBP1_LacI_sugar_binding-like"/>
    <property type="match status" value="1"/>
</dbReference>
<dbReference type="InterPro" id="IPR028082">
    <property type="entry name" value="Peripla_BP_I"/>
</dbReference>
<sequence length="350" mass="38327">MLATMPNRYSKNSRVTGKQVAALAKVDAAVVSKILKEDPTLRVSKETRKRVMDAVEQLGYRPNFAAQRLRSSRKIGAVGLIIPNFSNPAFAEIVHGAEIAALQQKVALFVSSNSELTTPLDLTMDLVASGRVDALLIAGGSSTETAEINKYLSERNFPFLFLNRQSIGVRRSLFLDDEYAIGLLVNHLVELGHKKIYNIAGLSTMETGKRRQAAFKKAITAAGIAFSPDLIVEEEYSPLGGQRGFQEILKRKPKATALVVSEFNMAVGALNAARKAKVVVPDDLSMVAFNNLEIASLLNPTMTTVGLQLQHLGEEGLNLLLEKEPKEEIYQTVSKSAELFLRESSKSIRK</sequence>
<name>A0A6J7HBW0_9ZZZZ</name>
<dbReference type="SUPFAM" id="SSF53822">
    <property type="entry name" value="Periplasmic binding protein-like I"/>
    <property type="match status" value="1"/>
</dbReference>
<dbReference type="CDD" id="cd01392">
    <property type="entry name" value="HTH_LacI"/>
    <property type="match status" value="1"/>
</dbReference>
<keyword evidence="1" id="KW-0805">Transcription regulation</keyword>
<proteinExistence type="predicted"/>
<evidence type="ECO:0000313" key="5">
    <source>
        <dbReference type="EMBL" id="CAB4913239.1"/>
    </source>
</evidence>
<dbReference type="PANTHER" id="PTHR30146">
    <property type="entry name" value="LACI-RELATED TRANSCRIPTIONAL REPRESSOR"/>
    <property type="match status" value="1"/>
</dbReference>
<evidence type="ECO:0000256" key="2">
    <source>
        <dbReference type="ARBA" id="ARBA00023125"/>
    </source>
</evidence>
<evidence type="ECO:0000256" key="1">
    <source>
        <dbReference type="ARBA" id="ARBA00023015"/>
    </source>
</evidence>
<dbReference type="Pfam" id="PF13377">
    <property type="entry name" value="Peripla_BP_3"/>
    <property type="match status" value="1"/>
</dbReference>
<organism evidence="5">
    <name type="scientific">freshwater metagenome</name>
    <dbReference type="NCBI Taxonomy" id="449393"/>
    <lineage>
        <taxon>unclassified sequences</taxon>
        <taxon>metagenomes</taxon>
        <taxon>ecological metagenomes</taxon>
    </lineage>
</organism>
<dbReference type="Gene3D" id="1.10.260.40">
    <property type="entry name" value="lambda repressor-like DNA-binding domains"/>
    <property type="match status" value="1"/>
</dbReference>
<dbReference type="InterPro" id="IPR010982">
    <property type="entry name" value="Lambda_DNA-bd_dom_sf"/>
</dbReference>
<dbReference type="Pfam" id="PF00356">
    <property type="entry name" value="LacI"/>
    <property type="match status" value="1"/>
</dbReference>
<feature type="domain" description="HTH lacI-type" evidence="4">
    <location>
        <begin position="15"/>
        <end position="71"/>
    </location>
</feature>
<reference evidence="5" key="1">
    <citation type="submission" date="2020-05" db="EMBL/GenBank/DDBJ databases">
        <authorList>
            <person name="Chiriac C."/>
            <person name="Salcher M."/>
            <person name="Ghai R."/>
            <person name="Kavagutti S V."/>
        </authorList>
    </citation>
    <scope>NUCLEOTIDE SEQUENCE</scope>
</reference>
<dbReference type="GO" id="GO:0003700">
    <property type="term" value="F:DNA-binding transcription factor activity"/>
    <property type="evidence" value="ECO:0007669"/>
    <property type="project" value="TreeGrafter"/>
</dbReference>
<dbReference type="InterPro" id="IPR000843">
    <property type="entry name" value="HTH_LacI"/>
</dbReference>
<evidence type="ECO:0000256" key="3">
    <source>
        <dbReference type="ARBA" id="ARBA00023163"/>
    </source>
</evidence>
<evidence type="ECO:0000259" key="4">
    <source>
        <dbReference type="PROSITE" id="PS50932"/>
    </source>
</evidence>
<dbReference type="GO" id="GO:0000976">
    <property type="term" value="F:transcription cis-regulatory region binding"/>
    <property type="evidence" value="ECO:0007669"/>
    <property type="project" value="TreeGrafter"/>
</dbReference>
<dbReference type="InterPro" id="IPR046335">
    <property type="entry name" value="LacI/GalR-like_sensor"/>
</dbReference>
<protein>
    <submittedName>
        <fullName evidence="5">Unannotated protein</fullName>
    </submittedName>
</protein>
<gene>
    <name evidence="5" type="ORF">UFOPK3614_00423</name>
</gene>
<dbReference type="SMART" id="SM00354">
    <property type="entry name" value="HTH_LACI"/>
    <property type="match status" value="1"/>
</dbReference>
<dbReference type="EMBL" id="CAFBMS010000015">
    <property type="protein sequence ID" value="CAB4913239.1"/>
    <property type="molecule type" value="Genomic_DNA"/>
</dbReference>
<dbReference type="PANTHER" id="PTHR30146:SF109">
    <property type="entry name" value="HTH-TYPE TRANSCRIPTIONAL REGULATOR GALS"/>
    <property type="match status" value="1"/>
</dbReference>
<accession>A0A6J7HBW0</accession>
<dbReference type="SUPFAM" id="SSF47413">
    <property type="entry name" value="lambda repressor-like DNA-binding domains"/>
    <property type="match status" value="1"/>
</dbReference>
<keyword evidence="2" id="KW-0238">DNA-binding</keyword>
<dbReference type="Gene3D" id="3.40.50.2300">
    <property type="match status" value="2"/>
</dbReference>
<dbReference type="PROSITE" id="PS50932">
    <property type="entry name" value="HTH_LACI_2"/>
    <property type="match status" value="1"/>
</dbReference>
<dbReference type="AlphaFoldDB" id="A0A6J7HBW0"/>